<sequence length="143" mass="15695">MLIVAYGITFFLRTQGLAAEELYSVISSSLIGNDDDIYVSNEKSGRDWRSCHLSRESQPSNGDPILLEAHSAVQVVQATVAEVADDSPTDEISNADAMLILTLIGNNADWVTVRLVWEILNNLWSPIPFSDGSGFEVQFESMS</sequence>
<reference evidence="1 2" key="1">
    <citation type="journal article" date="2019" name="Int. J. Syst. Evol. Microbiol.">
        <title>The Global Catalogue of Microorganisms (GCM) 10K type strain sequencing project: providing services to taxonomists for standard genome sequencing and annotation.</title>
        <authorList>
            <consortium name="The Broad Institute Genomics Platform"/>
            <consortium name="The Broad Institute Genome Sequencing Center for Infectious Disease"/>
            <person name="Wu L."/>
            <person name="Ma J."/>
        </authorList>
    </citation>
    <scope>NUCLEOTIDE SEQUENCE [LARGE SCALE GENOMIC DNA]</scope>
    <source>
        <strain evidence="1 2">JCM 13250</strain>
    </source>
</reference>
<gene>
    <name evidence="1" type="ORF">GCM10009682_40680</name>
</gene>
<dbReference type="RefSeq" id="WP_344134491.1">
    <property type="nucleotide sequence ID" value="NZ_BAAALT010000136.1"/>
</dbReference>
<evidence type="ECO:0000313" key="2">
    <source>
        <dbReference type="Proteomes" id="UP001500218"/>
    </source>
</evidence>
<dbReference type="Proteomes" id="UP001500218">
    <property type="component" value="Unassembled WGS sequence"/>
</dbReference>
<protein>
    <submittedName>
        <fullName evidence="1">Uncharacterized protein</fullName>
    </submittedName>
</protein>
<proteinExistence type="predicted"/>
<comment type="caution">
    <text evidence="1">The sequence shown here is derived from an EMBL/GenBank/DDBJ whole genome shotgun (WGS) entry which is preliminary data.</text>
</comment>
<accession>A0ABN2M9I7</accession>
<evidence type="ECO:0000313" key="1">
    <source>
        <dbReference type="EMBL" id="GAA1815625.1"/>
    </source>
</evidence>
<organism evidence="1 2">
    <name type="scientific">Luedemannella flava</name>
    <dbReference type="NCBI Taxonomy" id="349316"/>
    <lineage>
        <taxon>Bacteria</taxon>
        <taxon>Bacillati</taxon>
        <taxon>Actinomycetota</taxon>
        <taxon>Actinomycetes</taxon>
        <taxon>Micromonosporales</taxon>
        <taxon>Micromonosporaceae</taxon>
        <taxon>Luedemannella</taxon>
    </lineage>
</organism>
<keyword evidence="2" id="KW-1185">Reference proteome</keyword>
<dbReference type="EMBL" id="BAAALT010000136">
    <property type="protein sequence ID" value="GAA1815625.1"/>
    <property type="molecule type" value="Genomic_DNA"/>
</dbReference>
<name>A0ABN2M9I7_9ACTN</name>